<evidence type="ECO:0000313" key="2">
    <source>
        <dbReference type="Proteomes" id="UP000789366"/>
    </source>
</evidence>
<dbReference type="Proteomes" id="UP000789366">
    <property type="component" value="Unassembled WGS sequence"/>
</dbReference>
<proteinExistence type="predicted"/>
<comment type="caution">
    <text evidence="1">The sequence shown here is derived from an EMBL/GenBank/DDBJ whole genome shotgun (WGS) entry which is preliminary data.</text>
</comment>
<gene>
    <name evidence="1" type="ORF">SPELUC_LOCUS1877</name>
</gene>
<organism evidence="1 2">
    <name type="scientific">Cetraspora pellucida</name>
    <dbReference type="NCBI Taxonomy" id="1433469"/>
    <lineage>
        <taxon>Eukaryota</taxon>
        <taxon>Fungi</taxon>
        <taxon>Fungi incertae sedis</taxon>
        <taxon>Mucoromycota</taxon>
        <taxon>Glomeromycotina</taxon>
        <taxon>Glomeromycetes</taxon>
        <taxon>Diversisporales</taxon>
        <taxon>Gigasporaceae</taxon>
        <taxon>Cetraspora</taxon>
    </lineage>
</organism>
<reference evidence="1" key="1">
    <citation type="submission" date="2021-06" db="EMBL/GenBank/DDBJ databases">
        <authorList>
            <person name="Kallberg Y."/>
            <person name="Tangrot J."/>
            <person name="Rosling A."/>
        </authorList>
    </citation>
    <scope>NUCLEOTIDE SEQUENCE</scope>
    <source>
        <strain evidence="1">28 12/20/2015</strain>
    </source>
</reference>
<protein>
    <submittedName>
        <fullName evidence="1">4515_t:CDS:1</fullName>
    </submittedName>
</protein>
<keyword evidence="2" id="KW-1185">Reference proteome</keyword>
<feature type="non-terminal residue" evidence="1">
    <location>
        <position position="1"/>
    </location>
</feature>
<sequence>RIEKSKRGEVKHWDGAQEKIGKGAMEILQRDYGAMLIFGKRHNEKIGKGHNKRLEKTM</sequence>
<evidence type="ECO:0000313" key="1">
    <source>
        <dbReference type="EMBL" id="CAG8475223.1"/>
    </source>
</evidence>
<name>A0ACA9KI39_9GLOM</name>
<dbReference type="EMBL" id="CAJVPW010001095">
    <property type="protein sequence ID" value="CAG8475223.1"/>
    <property type="molecule type" value="Genomic_DNA"/>
</dbReference>
<accession>A0ACA9KI39</accession>